<evidence type="ECO:0000256" key="5">
    <source>
        <dbReference type="ARBA" id="ARBA00022989"/>
    </source>
</evidence>
<comment type="caution">
    <text evidence="10">The sequence shown here is derived from an EMBL/GenBank/DDBJ whole genome shotgun (WGS) entry which is preliminary data.</text>
</comment>
<comment type="subcellular location">
    <subcellularLocation>
        <location evidence="1">Membrane</location>
        <topology evidence="1">Multi-pass membrane protein</topology>
    </subcellularLocation>
</comment>
<dbReference type="Proteomes" id="UP000570514">
    <property type="component" value="Unassembled WGS sequence"/>
</dbReference>
<evidence type="ECO:0000313" key="11">
    <source>
        <dbReference type="Proteomes" id="UP000570514"/>
    </source>
</evidence>
<reference evidence="10 11" key="1">
    <citation type="submission" date="2020-03" db="EMBL/GenBank/DDBJ databases">
        <title>Genomic Encyclopedia of Type Strains, Phase IV (KMG-IV): sequencing the most valuable type-strain genomes for metagenomic binning, comparative biology and taxonomic classification.</title>
        <authorList>
            <person name="Goeker M."/>
        </authorList>
    </citation>
    <scope>NUCLEOTIDE SEQUENCE [LARGE SCALE GENOMIC DNA]</scope>
    <source>
        <strain evidence="10 11">DSM 19867</strain>
    </source>
</reference>
<keyword evidence="11" id="KW-1185">Reference proteome</keyword>
<feature type="transmembrane region" description="Helical" evidence="8">
    <location>
        <begin position="136"/>
        <end position="155"/>
    </location>
</feature>
<feature type="transmembrane region" description="Helical" evidence="8">
    <location>
        <begin position="65"/>
        <end position="88"/>
    </location>
</feature>
<dbReference type="InterPro" id="IPR003362">
    <property type="entry name" value="Bact_transf"/>
</dbReference>
<dbReference type="InterPro" id="IPR017475">
    <property type="entry name" value="EPS_sugar_tfrase"/>
</dbReference>
<accession>A0A846MZG9</accession>
<dbReference type="GO" id="GO:0000271">
    <property type="term" value="P:polysaccharide biosynthetic process"/>
    <property type="evidence" value="ECO:0007669"/>
    <property type="project" value="UniProtKB-KW"/>
</dbReference>
<gene>
    <name evidence="10" type="ORF">FHS83_001668</name>
</gene>
<keyword evidence="7" id="KW-0270">Exopolysaccharide synthesis</keyword>
<keyword evidence="5 8" id="KW-1133">Transmembrane helix</keyword>
<dbReference type="EMBL" id="JAASRM010000001">
    <property type="protein sequence ID" value="NIK88350.1"/>
    <property type="molecule type" value="Genomic_DNA"/>
</dbReference>
<protein>
    <submittedName>
        <fullName evidence="10">Undecaprenyl-phosphate glucose phosphotransferase</fullName>
    </submittedName>
</protein>
<keyword evidence="3 10" id="KW-0808">Transferase</keyword>
<dbReference type="NCBIfam" id="TIGR03025">
    <property type="entry name" value="EPS_sugtrans"/>
    <property type="match status" value="1"/>
</dbReference>
<keyword evidence="6 8" id="KW-0472">Membrane</keyword>
<feature type="transmembrane region" description="Helical" evidence="8">
    <location>
        <begin position="331"/>
        <end position="354"/>
    </location>
</feature>
<evidence type="ECO:0000256" key="3">
    <source>
        <dbReference type="ARBA" id="ARBA00022679"/>
    </source>
</evidence>
<dbReference type="GO" id="GO:0016020">
    <property type="term" value="C:membrane"/>
    <property type="evidence" value="ECO:0007669"/>
    <property type="project" value="UniProtKB-SubCell"/>
</dbReference>
<evidence type="ECO:0000256" key="6">
    <source>
        <dbReference type="ARBA" id="ARBA00023136"/>
    </source>
</evidence>
<organism evidence="10 11">
    <name type="scientific">Rhizomicrobium palustre</name>
    <dbReference type="NCBI Taxonomy" id="189966"/>
    <lineage>
        <taxon>Bacteria</taxon>
        <taxon>Pseudomonadati</taxon>
        <taxon>Pseudomonadota</taxon>
        <taxon>Alphaproteobacteria</taxon>
        <taxon>Micropepsales</taxon>
        <taxon>Micropepsaceae</taxon>
        <taxon>Rhizomicrobium</taxon>
    </lineage>
</organism>
<feature type="transmembrane region" description="Helical" evidence="8">
    <location>
        <begin position="94"/>
        <end position="115"/>
    </location>
</feature>
<evidence type="ECO:0000256" key="1">
    <source>
        <dbReference type="ARBA" id="ARBA00004141"/>
    </source>
</evidence>
<feature type="transmembrane region" description="Helical" evidence="8">
    <location>
        <begin position="161"/>
        <end position="180"/>
    </location>
</feature>
<dbReference type="GO" id="GO:0009242">
    <property type="term" value="P:colanic acid biosynthetic process"/>
    <property type="evidence" value="ECO:0007669"/>
    <property type="project" value="TreeGrafter"/>
</dbReference>
<keyword evidence="4 8" id="KW-0812">Transmembrane</keyword>
<comment type="similarity">
    <text evidence="2">Belongs to the bacterial sugar transferase family.</text>
</comment>
<dbReference type="AlphaFoldDB" id="A0A846MZG9"/>
<dbReference type="RefSeq" id="WP_167082535.1">
    <property type="nucleotide sequence ID" value="NZ_BAAADC010000001.1"/>
</dbReference>
<evidence type="ECO:0000259" key="9">
    <source>
        <dbReference type="Pfam" id="PF02397"/>
    </source>
</evidence>
<dbReference type="Pfam" id="PF02397">
    <property type="entry name" value="Bac_transf"/>
    <property type="match status" value="1"/>
</dbReference>
<evidence type="ECO:0000256" key="8">
    <source>
        <dbReference type="SAM" id="Phobius"/>
    </source>
</evidence>
<evidence type="ECO:0000313" key="10">
    <source>
        <dbReference type="EMBL" id="NIK88350.1"/>
    </source>
</evidence>
<sequence>MDAKFRNHMSSSPDGVAAVLAAGYSSPAYKSVAALDHVLSEQEHMPPLPGRNGVSARELNSIPQFFADTIFIVGLTLAVGLLCRPLGFEASVPLANFSKLGLALAVLFGAISRISRQRLDVRPISVSDRAKQAMKCWWVAITLFVFFLVAFKASFGASQSTLVVLGLVGAPVLAFWHALLPQRMSRLMARARSGRQCIIIADADDPWARELSTELQDAGQSAPKIITGRTSCSPADWANELRRILDHVTDVAGDLGPGDIYISAGRIGSERLAALSRGLALIPRALLIFPQPHQASLVQYQSVVVGQKLAVEVRREPLGAVQRAVKRSLDIVISAAALAFLLPLFVVIGILIAMDSRGPVFFRQTRNGYQGKPFRIWKFRSMRVHEDGPEVKQAVRGDPRVTKVGAVLRKTSLDELPQLINILTGDMSLVGPRPHAQAHDELYSKLIKHYDIRQHVKPGLTGWAQVNGLRGETSNIDLMRRRVEYDIWYATNASVILDLEILVKTFVAIWFHKNAY</sequence>
<dbReference type="PANTHER" id="PTHR30576:SF21">
    <property type="entry name" value="UDP-GLUCOSE:UNDECAPRENYL-PHOSPHATE GLUCOSE-1-PHOSPHATE TRANSFERASE"/>
    <property type="match status" value="1"/>
</dbReference>
<proteinExistence type="inferred from homology"/>
<feature type="domain" description="Bacterial sugar transferase" evidence="9">
    <location>
        <begin position="326"/>
        <end position="509"/>
    </location>
</feature>
<dbReference type="PANTHER" id="PTHR30576">
    <property type="entry name" value="COLANIC BIOSYNTHESIS UDP-GLUCOSE LIPID CARRIER TRANSFERASE"/>
    <property type="match status" value="1"/>
</dbReference>
<evidence type="ECO:0000256" key="2">
    <source>
        <dbReference type="ARBA" id="ARBA00006464"/>
    </source>
</evidence>
<evidence type="ECO:0000256" key="7">
    <source>
        <dbReference type="ARBA" id="ARBA00023169"/>
    </source>
</evidence>
<evidence type="ECO:0000256" key="4">
    <source>
        <dbReference type="ARBA" id="ARBA00022692"/>
    </source>
</evidence>
<dbReference type="GO" id="GO:0089702">
    <property type="term" value="F:undecaprenyl-phosphate glucose phosphotransferase activity"/>
    <property type="evidence" value="ECO:0007669"/>
    <property type="project" value="TreeGrafter"/>
</dbReference>
<name>A0A846MZG9_9PROT</name>